<gene>
    <name evidence="1" type="ORF">PCON_13507</name>
</gene>
<dbReference type="EMBL" id="HF935906">
    <property type="protein sequence ID" value="CCX32656.2"/>
    <property type="molecule type" value="Genomic_DNA"/>
</dbReference>
<protein>
    <submittedName>
        <fullName evidence="1">Uncharacterized protein</fullName>
    </submittedName>
</protein>
<dbReference type="Proteomes" id="UP000018144">
    <property type="component" value="Unassembled WGS sequence"/>
</dbReference>
<dbReference type="AlphaFoldDB" id="U4LVL7"/>
<accession>U4LVL7</accession>
<proteinExistence type="predicted"/>
<sequence>MYIYPIIRQSVSAVTSRYGLGGITPGGSMHSPDPRASTVRYFTHLFFEAIFRPQPGTDAVCS</sequence>
<keyword evidence="2" id="KW-1185">Reference proteome</keyword>
<evidence type="ECO:0000313" key="2">
    <source>
        <dbReference type="Proteomes" id="UP000018144"/>
    </source>
</evidence>
<organism evidence="1 2">
    <name type="scientific">Pyronema omphalodes (strain CBS 100304)</name>
    <name type="common">Pyronema confluens</name>
    <dbReference type="NCBI Taxonomy" id="1076935"/>
    <lineage>
        <taxon>Eukaryota</taxon>
        <taxon>Fungi</taxon>
        <taxon>Dikarya</taxon>
        <taxon>Ascomycota</taxon>
        <taxon>Pezizomycotina</taxon>
        <taxon>Pezizomycetes</taxon>
        <taxon>Pezizales</taxon>
        <taxon>Pyronemataceae</taxon>
        <taxon>Pyronema</taxon>
    </lineage>
</organism>
<evidence type="ECO:0000313" key="1">
    <source>
        <dbReference type="EMBL" id="CCX32656.2"/>
    </source>
</evidence>
<reference evidence="1 2" key="1">
    <citation type="journal article" date="2013" name="PLoS Genet.">
        <title>The genome and development-dependent transcriptomes of Pyronema confluens: a window into fungal evolution.</title>
        <authorList>
            <person name="Traeger S."/>
            <person name="Altegoer F."/>
            <person name="Freitag M."/>
            <person name="Gabaldon T."/>
            <person name="Kempken F."/>
            <person name="Kumar A."/>
            <person name="Marcet-Houben M."/>
            <person name="Poggeler S."/>
            <person name="Stajich J.E."/>
            <person name="Nowrousian M."/>
        </authorList>
    </citation>
    <scope>NUCLEOTIDE SEQUENCE [LARGE SCALE GENOMIC DNA]</scope>
    <source>
        <strain evidence="2">CBS 100304</strain>
        <tissue evidence="1">Vegetative mycelium</tissue>
    </source>
</reference>
<name>U4LVL7_PYROM</name>